<name>A0A5N7MPU3_9HYPH</name>
<keyword evidence="4" id="KW-0456">Lyase</keyword>
<organism evidence="6 7">
    <name type="scientific">Microvirga tunisiensis</name>
    <dbReference type="NCBI Taxonomy" id="2108360"/>
    <lineage>
        <taxon>Bacteria</taxon>
        <taxon>Pseudomonadati</taxon>
        <taxon>Pseudomonadota</taxon>
        <taxon>Alphaproteobacteria</taxon>
        <taxon>Hyphomicrobiales</taxon>
        <taxon>Methylobacteriaceae</taxon>
        <taxon>Microvirga</taxon>
    </lineage>
</organism>
<sequence>MPEVRRILPALRDQAAEDSPSPTGDIHVVSNHNRWSRIVFDFKDVSGDAWCELNFQIAWHQEEEARTVHDFASVGIDFLTGDGSSIDFAYVPGLSRTQIDPHSYYIAGPAYYDRSSDHSHSSQVKFNFFIPAPAQHLTVTIRSWRNSHPFTISDLKIHQIVQTRTAVQDQIVPVSRRTWWDLSTTPRWQSYGIVPGHPLVVRGQLINENSESDGALAHVIFRDEKGEELAPPYEGVSSSPAIGTFIDIPIHRQARRFTLELTPPSQAATVELGFQVRRDESLIRLVTPLEVSIGDDLLLEHILGEDNPSPLSFVEEVCDRLRCLPSSETFKMRASLVDQFIDPETLGSLFTFHDGLRAVQHGEAPTIADRTLVLCGLEPWPIPEAIEWTEDPYRSPAWRLEFQSLSWLLDLATRPQLGGYARAADLAISWTQSNPWGQPRDALSTYPLSMAVRAEVFLHLLALGATSKSAKDIKRQQKLFAEIIRYAFALSEIVSQNIFSPSIIQLRTACTLLAISRATRRFPLASYWKSVALTQLRSGFDQLIGHEGSSIEQSLHHRLEIVSIGLLLVHSLKDMLETSEFREHLNARLKDSLKIIVGITDPAGMLPALGDTLRGYHHASWLRRLISNYGRSLLSDPKLTEELSYPTGPRIFVSEGDGIVAFRDYERKPHWSYLCASFGEQRHENGHFNCSSFVYTARGIRWITDPGGSGLHDSGSTRQYLTSSKAHNIAIPDGRDQSSGFGWIEARASLNNANIIRIGTNVYGPGYEHGRTIICLDNLDAIAIFDRFRSSGDSISFDGILHFEENVAVALANPGLALGFRNKSRLRIIPHVMTGQYSGMGIDNGRNDRPGSLQGFVSHPLGGLQPANVLTYKFSGSGDVCGGMILTINEHGLRRIMDLMAEQKVRELLT</sequence>
<dbReference type="Proteomes" id="UP000403266">
    <property type="component" value="Unassembled WGS sequence"/>
</dbReference>
<dbReference type="Pfam" id="PF07940">
    <property type="entry name" value="Hepar_II_III_C"/>
    <property type="match status" value="1"/>
</dbReference>
<evidence type="ECO:0000256" key="4">
    <source>
        <dbReference type="ARBA" id="ARBA00023239"/>
    </source>
</evidence>
<dbReference type="GO" id="GO:0016829">
    <property type="term" value="F:lyase activity"/>
    <property type="evidence" value="ECO:0007669"/>
    <property type="project" value="UniProtKB-KW"/>
</dbReference>
<dbReference type="PANTHER" id="PTHR39210">
    <property type="entry name" value="HEPARIN-SULFATE LYASE"/>
    <property type="match status" value="1"/>
</dbReference>
<evidence type="ECO:0000313" key="7">
    <source>
        <dbReference type="Proteomes" id="UP000403266"/>
    </source>
</evidence>
<proteinExistence type="predicted"/>
<reference evidence="6 7" key="1">
    <citation type="journal article" date="2019" name="Syst. Appl. Microbiol.">
        <title>Microvirga tunisiensis sp. nov., a root nodule symbiotic bacterium isolated from Lupinus micranthus and L. luteus grown in Northern Tunisia.</title>
        <authorList>
            <person name="Msaddak A."/>
            <person name="Rejili M."/>
            <person name="Duran D."/>
            <person name="Mars M."/>
            <person name="Palacios J.M."/>
            <person name="Ruiz-Argueso T."/>
            <person name="Rey L."/>
            <person name="Imperial J."/>
        </authorList>
    </citation>
    <scope>NUCLEOTIDE SEQUENCE [LARGE SCALE GENOMIC DNA]</scope>
    <source>
        <strain evidence="6 7">Lmie10</strain>
    </source>
</reference>
<dbReference type="RefSeq" id="WP_152715732.1">
    <property type="nucleotide sequence ID" value="NZ_VOSJ01000199.1"/>
</dbReference>
<evidence type="ECO:0000256" key="1">
    <source>
        <dbReference type="ARBA" id="ARBA00004418"/>
    </source>
</evidence>
<dbReference type="AlphaFoldDB" id="A0A5N7MPU3"/>
<evidence type="ECO:0000259" key="5">
    <source>
        <dbReference type="Pfam" id="PF07940"/>
    </source>
</evidence>
<dbReference type="InterPro" id="IPR008929">
    <property type="entry name" value="Chondroitin_lyas"/>
</dbReference>
<keyword evidence="7" id="KW-1185">Reference proteome</keyword>
<dbReference type="PANTHER" id="PTHR39210:SF1">
    <property type="entry name" value="HEPARIN-SULFATE LYASE"/>
    <property type="match status" value="1"/>
</dbReference>
<evidence type="ECO:0000313" key="6">
    <source>
        <dbReference type="EMBL" id="MPR29041.1"/>
    </source>
</evidence>
<keyword evidence="3" id="KW-0574">Periplasm</keyword>
<comment type="subcellular location">
    <subcellularLocation>
        <location evidence="1">Periplasm</location>
    </subcellularLocation>
</comment>
<dbReference type="EMBL" id="VOSK01000193">
    <property type="protein sequence ID" value="MPR29041.1"/>
    <property type="molecule type" value="Genomic_DNA"/>
</dbReference>
<accession>A0A5N7MPU3</accession>
<feature type="domain" description="Heparinase II/III-like C-terminal" evidence="5">
    <location>
        <begin position="679"/>
        <end position="819"/>
    </location>
</feature>
<keyword evidence="2" id="KW-0732">Signal</keyword>
<evidence type="ECO:0000256" key="3">
    <source>
        <dbReference type="ARBA" id="ARBA00022764"/>
    </source>
</evidence>
<dbReference type="Gene3D" id="2.70.98.70">
    <property type="match status" value="1"/>
</dbReference>
<protein>
    <recommendedName>
        <fullName evidence="5">Heparinase II/III-like C-terminal domain-containing protein</fullName>
    </recommendedName>
</protein>
<evidence type="ECO:0000256" key="2">
    <source>
        <dbReference type="ARBA" id="ARBA00022729"/>
    </source>
</evidence>
<dbReference type="Gene3D" id="1.50.10.100">
    <property type="entry name" value="Chondroitin AC/alginate lyase"/>
    <property type="match status" value="1"/>
</dbReference>
<dbReference type="OrthoDB" id="7967559at2"/>
<comment type="caution">
    <text evidence="6">The sequence shown here is derived from an EMBL/GenBank/DDBJ whole genome shotgun (WGS) entry which is preliminary data.</text>
</comment>
<dbReference type="GO" id="GO:0042597">
    <property type="term" value="C:periplasmic space"/>
    <property type="evidence" value="ECO:0007669"/>
    <property type="project" value="UniProtKB-SubCell"/>
</dbReference>
<gene>
    <name evidence="6" type="ORF">FS320_28955</name>
</gene>
<dbReference type="InterPro" id="IPR012480">
    <property type="entry name" value="Hepar_II_III_C"/>
</dbReference>